<feature type="signal peptide" evidence="4">
    <location>
        <begin position="1"/>
        <end position="19"/>
    </location>
</feature>
<proteinExistence type="inferred from homology"/>
<evidence type="ECO:0000256" key="3">
    <source>
        <dbReference type="ARBA" id="ARBA00022970"/>
    </source>
</evidence>
<dbReference type="CDD" id="cd06359">
    <property type="entry name" value="PBP1_Nba-like"/>
    <property type="match status" value="1"/>
</dbReference>
<dbReference type="SUPFAM" id="SSF53822">
    <property type="entry name" value="Periplasmic binding protein-like I"/>
    <property type="match status" value="1"/>
</dbReference>
<dbReference type="PANTHER" id="PTHR30483:SF6">
    <property type="entry name" value="PERIPLASMIC BINDING PROTEIN OF ABC TRANSPORTER FOR NATURAL AMINO ACIDS"/>
    <property type="match status" value="1"/>
</dbReference>
<comment type="caution">
    <text evidence="7">The sequence shown here is derived from an EMBL/GenBank/DDBJ whole genome shotgun (WGS) entry which is preliminary data.</text>
</comment>
<dbReference type="EMBL" id="LJSG01000020">
    <property type="protein sequence ID" value="KPP90091.1"/>
    <property type="molecule type" value="Genomic_DNA"/>
</dbReference>
<reference evidence="7 8" key="1">
    <citation type="submission" date="2015-09" db="EMBL/GenBank/DDBJ databases">
        <title>Identification and resolution of microdiversity through metagenomic sequencing of parallel consortia.</title>
        <authorList>
            <person name="Nelson W.C."/>
            <person name="Romine M.F."/>
            <person name="Lindemann S.R."/>
        </authorList>
    </citation>
    <scope>NUCLEOTIDE SEQUENCE [LARGE SCALE GENOMIC DNA]</scope>
    <source>
        <strain evidence="7">HL-91</strain>
    </source>
</reference>
<evidence type="ECO:0000259" key="5">
    <source>
        <dbReference type="Pfam" id="PF13458"/>
    </source>
</evidence>
<evidence type="ECO:0000313" key="9">
    <source>
        <dbReference type="Proteomes" id="UP000182045"/>
    </source>
</evidence>
<organism evidence="7 8">
    <name type="scientific">Roseibaca calidilacus</name>
    <dbReference type="NCBI Taxonomy" id="1666912"/>
    <lineage>
        <taxon>Bacteria</taxon>
        <taxon>Pseudomonadati</taxon>
        <taxon>Pseudomonadota</taxon>
        <taxon>Alphaproteobacteria</taxon>
        <taxon>Rhodobacterales</taxon>
        <taxon>Paracoccaceae</taxon>
        <taxon>Roseinatronobacter</taxon>
    </lineage>
</organism>
<keyword evidence="2 4" id="KW-0732">Signal</keyword>
<evidence type="ECO:0000313" key="6">
    <source>
        <dbReference type="EMBL" id="CUX81230.1"/>
    </source>
</evidence>
<dbReference type="OrthoDB" id="435355at2"/>
<dbReference type="Pfam" id="PF13458">
    <property type="entry name" value="Peripla_BP_6"/>
    <property type="match status" value="1"/>
</dbReference>
<dbReference type="Gene3D" id="3.40.50.2300">
    <property type="match status" value="2"/>
</dbReference>
<dbReference type="PANTHER" id="PTHR30483">
    <property type="entry name" value="LEUCINE-SPECIFIC-BINDING PROTEIN"/>
    <property type="match status" value="1"/>
</dbReference>
<dbReference type="PATRIC" id="fig|1666912.4.peg.423"/>
<evidence type="ECO:0000256" key="2">
    <source>
        <dbReference type="ARBA" id="ARBA00022729"/>
    </source>
</evidence>
<dbReference type="GO" id="GO:0006865">
    <property type="term" value="P:amino acid transport"/>
    <property type="evidence" value="ECO:0007669"/>
    <property type="project" value="UniProtKB-KW"/>
</dbReference>
<dbReference type="InterPro" id="IPR028081">
    <property type="entry name" value="Leu-bd"/>
</dbReference>
<dbReference type="InterPro" id="IPR051010">
    <property type="entry name" value="BCAA_transport"/>
</dbReference>
<gene>
    <name evidence="7" type="primary">livK</name>
    <name evidence="6" type="ORF">Ga0058931_1635</name>
    <name evidence="7" type="ORF">HLUCCA05_07965</name>
</gene>
<dbReference type="InterPro" id="IPR028082">
    <property type="entry name" value="Peripla_BP_I"/>
</dbReference>
<keyword evidence="3" id="KW-0029">Amino-acid transport</keyword>
<dbReference type="EMBL" id="FBYC01000004">
    <property type="protein sequence ID" value="CUX81230.1"/>
    <property type="molecule type" value="Genomic_DNA"/>
</dbReference>
<dbReference type="AlphaFoldDB" id="A0A0P7VT49"/>
<feature type="domain" description="Leucine-binding protein" evidence="5">
    <location>
        <begin position="21"/>
        <end position="349"/>
    </location>
</feature>
<accession>A0A0P7VT49</accession>
<protein>
    <submittedName>
        <fullName evidence="6">Amino acid/amide ABC transporter substrate-binding protein, HAAT family</fullName>
    </submittedName>
    <submittedName>
        <fullName evidence="7">Branched-chain amino acid transport system substrate-binding protein</fullName>
    </submittedName>
</protein>
<keyword evidence="9" id="KW-1185">Reference proteome</keyword>
<comment type="similarity">
    <text evidence="1">Belongs to the leucine-binding protein family.</text>
</comment>
<evidence type="ECO:0000313" key="8">
    <source>
        <dbReference type="Proteomes" id="UP000050413"/>
    </source>
</evidence>
<reference evidence="6 9" key="2">
    <citation type="submission" date="2016-01" db="EMBL/GenBank/DDBJ databases">
        <authorList>
            <person name="Varghese N."/>
        </authorList>
    </citation>
    <scope>NUCLEOTIDE SEQUENCE [LARGE SCALE GENOMIC DNA]</scope>
    <source>
        <strain evidence="6 9">HL-91</strain>
    </source>
</reference>
<evidence type="ECO:0000256" key="1">
    <source>
        <dbReference type="ARBA" id="ARBA00010062"/>
    </source>
</evidence>
<dbReference type="Proteomes" id="UP000050413">
    <property type="component" value="Unassembled WGS sequence"/>
</dbReference>
<evidence type="ECO:0000313" key="7">
    <source>
        <dbReference type="EMBL" id="KPP90091.1"/>
    </source>
</evidence>
<feature type="chain" id="PRO_5010310558" evidence="4">
    <location>
        <begin position="20"/>
        <end position="376"/>
    </location>
</feature>
<keyword evidence="3" id="KW-0813">Transport</keyword>
<evidence type="ECO:0000256" key="4">
    <source>
        <dbReference type="SAM" id="SignalP"/>
    </source>
</evidence>
<sequence length="376" mass="40035">MKNLLLTTALAALATGAQADIKVGMITTLSGGGAGLGLDVRDGFLLALAQAGRDDIELVIEDDQQKPDIAVQLADKMIQSERVDVMTGIIWSNLAMAVIPSAVNQGVVYLSPNAGPSQLAGRGCHPNYFNVAWQNDNLHEAAGAYANTAGYSNSFILAPNYPAGQDALTGYKRMYEGDLAGEVYTQLGQTDYAAEIAQIRASGADSVFFFLPGGMGISFLKQYADSGVDIPVVGPAFSFDQGILQAVGEAALGVVNTAQWSKDIDIPVNTAFVESFQAEFGRLPSLYASQGFDTANLLISALEKADPSDNEAFRAALREADFDSTRGDFRFGPNQHPIQTIYAREVIQEGDVFTNRIIGVALEDHADAYAAECQMP</sequence>
<name>A0A0P7VT49_9RHOB</name>
<dbReference type="RefSeq" id="WP_072245902.1">
    <property type="nucleotide sequence ID" value="NZ_FBYC01000004.1"/>
</dbReference>
<dbReference type="Proteomes" id="UP000182045">
    <property type="component" value="Unassembled WGS sequence"/>
</dbReference>
<dbReference type="STRING" id="1666912.Ga0058931_1635"/>